<dbReference type="RefSeq" id="WP_132145018.1">
    <property type="nucleotide sequence ID" value="NZ_SMCS01000005.1"/>
</dbReference>
<dbReference type="InterPro" id="IPR051908">
    <property type="entry name" value="Ribosomal_N-acetyltransferase"/>
</dbReference>
<evidence type="ECO:0000313" key="3">
    <source>
        <dbReference type="Proteomes" id="UP000295645"/>
    </source>
</evidence>
<dbReference type="GO" id="GO:0005737">
    <property type="term" value="C:cytoplasm"/>
    <property type="evidence" value="ECO:0007669"/>
    <property type="project" value="TreeGrafter"/>
</dbReference>
<dbReference type="InterPro" id="IPR016181">
    <property type="entry name" value="Acyl_CoA_acyltransferase"/>
</dbReference>
<dbReference type="PANTHER" id="PTHR43441">
    <property type="entry name" value="RIBOSOMAL-PROTEIN-SERINE ACETYLTRANSFERASE"/>
    <property type="match status" value="1"/>
</dbReference>
<sequence length="193" mass="21390">MDTTTPPAGVLPYPRDLTGDGISLRPYRQADADALAAAVRESVDTVGYWQDWCHADYGLETARAWIEHCLEGWFVGDHYAFLIVDATTDEFLGGMGINQINREHRFANLGYWVRQSRQGQRIATRAGRLATRFAFDSVKVTRLEIVAAAANVPSRRTAESIGACFEGIERHRLVLRGVAMDAAMYSLIPSDLG</sequence>
<dbReference type="Gene3D" id="3.40.630.30">
    <property type="match status" value="1"/>
</dbReference>
<keyword evidence="2" id="KW-0808">Transferase</keyword>
<dbReference type="Proteomes" id="UP000295645">
    <property type="component" value="Unassembled WGS sequence"/>
</dbReference>
<dbReference type="InterPro" id="IPR000182">
    <property type="entry name" value="GNAT_dom"/>
</dbReference>
<dbReference type="PANTHER" id="PTHR43441:SF10">
    <property type="entry name" value="ACETYLTRANSFERASE"/>
    <property type="match status" value="1"/>
</dbReference>
<name>A0A4V2W3T6_9GAMM</name>
<proteinExistence type="predicted"/>
<keyword evidence="3" id="KW-1185">Reference proteome</keyword>
<dbReference type="OrthoDB" id="5292292at2"/>
<dbReference type="GO" id="GO:1990189">
    <property type="term" value="F:protein N-terminal-serine acetyltransferase activity"/>
    <property type="evidence" value="ECO:0007669"/>
    <property type="project" value="TreeGrafter"/>
</dbReference>
<dbReference type="SUPFAM" id="SSF55729">
    <property type="entry name" value="Acyl-CoA N-acyltransferases (Nat)"/>
    <property type="match status" value="1"/>
</dbReference>
<protein>
    <submittedName>
        <fullName evidence="2">RimJ/RimL family protein N-acetyltransferase</fullName>
    </submittedName>
</protein>
<evidence type="ECO:0000259" key="1">
    <source>
        <dbReference type="PROSITE" id="PS51186"/>
    </source>
</evidence>
<gene>
    <name evidence="2" type="ORF">EC912_105179</name>
</gene>
<organism evidence="2 3">
    <name type="scientific">Luteibacter rhizovicinus</name>
    <dbReference type="NCBI Taxonomy" id="242606"/>
    <lineage>
        <taxon>Bacteria</taxon>
        <taxon>Pseudomonadati</taxon>
        <taxon>Pseudomonadota</taxon>
        <taxon>Gammaproteobacteria</taxon>
        <taxon>Lysobacterales</taxon>
        <taxon>Rhodanobacteraceae</taxon>
        <taxon>Luteibacter</taxon>
    </lineage>
</organism>
<dbReference type="PROSITE" id="PS51186">
    <property type="entry name" value="GNAT"/>
    <property type="match status" value="1"/>
</dbReference>
<evidence type="ECO:0000313" key="2">
    <source>
        <dbReference type="EMBL" id="TCV93319.1"/>
    </source>
</evidence>
<dbReference type="AlphaFoldDB" id="A0A4V2W3T6"/>
<accession>A0A4V2W3T6</accession>
<comment type="caution">
    <text evidence="2">The sequence shown here is derived from an EMBL/GenBank/DDBJ whole genome shotgun (WGS) entry which is preliminary data.</text>
</comment>
<feature type="domain" description="N-acetyltransferase" evidence="1">
    <location>
        <begin position="22"/>
        <end position="185"/>
    </location>
</feature>
<dbReference type="Pfam" id="PF13302">
    <property type="entry name" value="Acetyltransf_3"/>
    <property type="match status" value="1"/>
</dbReference>
<reference evidence="2 3" key="1">
    <citation type="submission" date="2019-03" db="EMBL/GenBank/DDBJ databases">
        <title>Above-ground endophytic microbial communities from plants in different locations in the United States.</title>
        <authorList>
            <person name="Frank C."/>
        </authorList>
    </citation>
    <scope>NUCLEOTIDE SEQUENCE [LARGE SCALE GENOMIC DNA]</scope>
    <source>
        <strain evidence="2 3">LP_13_YM</strain>
    </source>
</reference>
<dbReference type="EMBL" id="SMCS01000005">
    <property type="protein sequence ID" value="TCV93319.1"/>
    <property type="molecule type" value="Genomic_DNA"/>
</dbReference>
<dbReference type="GO" id="GO:0008999">
    <property type="term" value="F:protein-N-terminal-alanine acetyltransferase activity"/>
    <property type="evidence" value="ECO:0007669"/>
    <property type="project" value="TreeGrafter"/>
</dbReference>